<evidence type="ECO:0000256" key="8">
    <source>
        <dbReference type="ARBA" id="ARBA00023180"/>
    </source>
</evidence>
<keyword evidence="3" id="KW-0677">Repeat</keyword>
<dbReference type="CDD" id="cd11304">
    <property type="entry name" value="Cadherin_repeat"/>
    <property type="match status" value="2"/>
</dbReference>
<dbReference type="OrthoDB" id="5972943at2759"/>
<comment type="caution">
    <text evidence="12">The sequence shown here is derived from an EMBL/GenBank/DDBJ whole genome shotgun (WGS) entry which is preliminary data.</text>
</comment>
<keyword evidence="2" id="KW-0812">Transmembrane</keyword>
<dbReference type="FunFam" id="2.60.40.60:FF:000020">
    <property type="entry name" value="Dachsous cadherin-related 1b"/>
    <property type="match status" value="1"/>
</dbReference>
<evidence type="ECO:0000313" key="13">
    <source>
        <dbReference type="Proteomes" id="UP001152795"/>
    </source>
</evidence>
<evidence type="ECO:0000313" key="12">
    <source>
        <dbReference type="EMBL" id="CAB4004563.1"/>
    </source>
</evidence>
<evidence type="ECO:0000256" key="2">
    <source>
        <dbReference type="ARBA" id="ARBA00022692"/>
    </source>
</evidence>
<dbReference type="SMART" id="SM00112">
    <property type="entry name" value="CA"/>
    <property type="match status" value="2"/>
</dbReference>
<feature type="compositionally biased region" description="Polar residues" evidence="11">
    <location>
        <begin position="334"/>
        <end position="344"/>
    </location>
</feature>
<feature type="region of interest" description="Disordered" evidence="11">
    <location>
        <begin position="362"/>
        <end position="433"/>
    </location>
</feature>
<protein>
    <submittedName>
        <fullName evidence="12">Protocadherin-11 Y-linked-like</fullName>
    </submittedName>
</protein>
<dbReference type="InterPro" id="IPR000742">
    <property type="entry name" value="EGF"/>
</dbReference>
<keyword evidence="4 9" id="KW-0106">Calcium</keyword>
<dbReference type="PRINTS" id="PR00205">
    <property type="entry name" value="CADHERIN"/>
</dbReference>
<dbReference type="CDD" id="cd00054">
    <property type="entry name" value="EGF_CA"/>
    <property type="match status" value="1"/>
</dbReference>
<dbReference type="Pfam" id="PF00028">
    <property type="entry name" value="Cadherin"/>
    <property type="match status" value="2"/>
</dbReference>
<dbReference type="GO" id="GO:0005509">
    <property type="term" value="F:calcium ion binding"/>
    <property type="evidence" value="ECO:0007669"/>
    <property type="project" value="UniProtKB-UniRule"/>
</dbReference>
<dbReference type="PROSITE" id="PS00232">
    <property type="entry name" value="CADHERIN_1"/>
    <property type="match status" value="1"/>
</dbReference>
<feature type="compositionally biased region" description="Polar residues" evidence="11">
    <location>
        <begin position="373"/>
        <end position="433"/>
    </location>
</feature>
<keyword evidence="10" id="KW-1015">Disulfide bond</keyword>
<evidence type="ECO:0000256" key="1">
    <source>
        <dbReference type="ARBA" id="ARBA00004370"/>
    </source>
</evidence>
<feature type="disulfide bond" evidence="10">
    <location>
        <begin position="42"/>
        <end position="51"/>
    </location>
</feature>
<sequence>MEPNLCSCSSGFEGAMCLDLSCETRSRCSGNGMCVDYEKCQCIDNWIGLSCETPTCYDVNNCSSNGLCVSPNKCECFEQYDGVNCTEEIAVNLNTPIFLNESYAAVVSENRGKGFVILTVSANDSDHGRSGEISYSIEEENIANLFMISQDSGEITVAADGVLDYESISQKQFTFTVGAIDNGIPTRSSEATVTIAVKDENDNCPVFKTFPGNYKIPVEILANDDDYGDNGQIQYSITEESDPDQKFFITSNGTLLANSILRPGAYLLTIVAQDQGVIPCARELSLTVVVDVIVSPNVLPTTTLISTEPASVMSSTIGLQQSSSLQSSTIVPEPSSSLQSSTIVSEPSSSLQSITIVPESSSSLQSSTIIPEPSSSLQSSTIVPEPSSSPQSSTIVPEQSSSLQSSTIVPEPSSSLQSSTIVPEPFSSLQSVP</sequence>
<evidence type="ECO:0000256" key="9">
    <source>
        <dbReference type="PROSITE-ProRule" id="PRU00043"/>
    </source>
</evidence>
<comment type="caution">
    <text evidence="10">Lacks conserved residue(s) required for the propagation of feature annotation.</text>
</comment>
<dbReference type="EMBL" id="CACRXK020004936">
    <property type="protein sequence ID" value="CAB4004563.1"/>
    <property type="molecule type" value="Genomic_DNA"/>
</dbReference>
<dbReference type="InterPro" id="IPR002126">
    <property type="entry name" value="Cadherin-like_dom"/>
</dbReference>
<dbReference type="InterPro" id="IPR015919">
    <property type="entry name" value="Cadherin-like_sf"/>
</dbReference>
<dbReference type="GO" id="GO:0007156">
    <property type="term" value="P:homophilic cell adhesion via plasma membrane adhesion molecules"/>
    <property type="evidence" value="ECO:0007669"/>
    <property type="project" value="InterPro"/>
</dbReference>
<name>A0A7D9EDA1_PARCT</name>
<evidence type="ECO:0000256" key="6">
    <source>
        <dbReference type="ARBA" id="ARBA00022989"/>
    </source>
</evidence>
<dbReference type="PANTHER" id="PTHR24026:SF136">
    <property type="entry name" value="PROTOCADHERIN-23"/>
    <property type="match status" value="1"/>
</dbReference>
<proteinExistence type="predicted"/>
<dbReference type="SUPFAM" id="SSF49313">
    <property type="entry name" value="Cadherin-like"/>
    <property type="match status" value="2"/>
</dbReference>
<keyword evidence="13" id="KW-1185">Reference proteome</keyword>
<gene>
    <name evidence="12" type="ORF">PACLA_8A075303</name>
</gene>
<dbReference type="AlphaFoldDB" id="A0A7D9EDA1"/>
<evidence type="ECO:0000256" key="7">
    <source>
        <dbReference type="ARBA" id="ARBA00023136"/>
    </source>
</evidence>
<evidence type="ECO:0000256" key="11">
    <source>
        <dbReference type="SAM" id="MobiDB-lite"/>
    </source>
</evidence>
<dbReference type="PROSITE" id="PS50026">
    <property type="entry name" value="EGF_3"/>
    <property type="match status" value="1"/>
</dbReference>
<keyword evidence="7" id="KW-0472">Membrane</keyword>
<dbReference type="PROSITE" id="PS50268">
    <property type="entry name" value="CADHERIN_2"/>
    <property type="match status" value="2"/>
</dbReference>
<dbReference type="GO" id="GO:0005886">
    <property type="term" value="C:plasma membrane"/>
    <property type="evidence" value="ECO:0007669"/>
    <property type="project" value="InterPro"/>
</dbReference>
<keyword evidence="8" id="KW-0325">Glycoprotein</keyword>
<comment type="subcellular location">
    <subcellularLocation>
        <location evidence="1">Membrane</location>
    </subcellularLocation>
</comment>
<keyword evidence="6" id="KW-1133">Transmembrane helix</keyword>
<dbReference type="PANTHER" id="PTHR24026">
    <property type="entry name" value="FAT ATYPICAL CADHERIN-RELATED"/>
    <property type="match status" value="1"/>
</dbReference>
<dbReference type="Gene3D" id="2.60.40.60">
    <property type="entry name" value="Cadherins"/>
    <property type="match status" value="2"/>
</dbReference>
<keyword evidence="5" id="KW-0130">Cell adhesion</keyword>
<keyword evidence="10" id="KW-0245">EGF-like domain</keyword>
<dbReference type="Proteomes" id="UP001152795">
    <property type="component" value="Unassembled WGS sequence"/>
</dbReference>
<reference evidence="12" key="1">
    <citation type="submission" date="2020-04" db="EMBL/GenBank/DDBJ databases">
        <authorList>
            <person name="Alioto T."/>
            <person name="Alioto T."/>
            <person name="Gomez Garrido J."/>
        </authorList>
    </citation>
    <scope>NUCLEOTIDE SEQUENCE</scope>
    <source>
        <strain evidence="12">A484AB</strain>
    </source>
</reference>
<accession>A0A7D9EDA1</accession>
<evidence type="ECO:0000256" key="10">
    <source>
        <dbReference type="PROSITE-ProRule" id="PRU00076"/>
    </source>
</evidence>
<organism evidence="12 13">
    <name type="scientific">Paramuricea clavata</name>
    <name type="common">Red gorgonian</name>
    <name type="synonym">Violescent sea-whip</name>
    <dbReference type="NCBI Taxonomy" id="317549"/>
    <lineage>
        <taxon>Eukaryota</taxon>
        <taxon>Metazoa</taxon>
        <taxon>Cnidaria</taxon>
        <taxon>Anthozoa</taxon>
        <taxon>Octocorallia</taxon>
        <taxon>Malacalcyonacea</taxon>
        <taxon>Plexauridae</taxon>
        <taxon>Paramuricea</taxon>
    </lineage>
</organism>
<evidence type="ECO:0000256" key="3">
    <source>
        <dbReference type="ARBA" id="ARBA00022737"/>
    </source>
</evidence>
<dbReference type="InterPro" id="IPR020894">
    <property type="entry name" value="Cadherin_CS"/>
</dbReference>
<evidence type="ECO:0000256" key="5">
    <source>
        <dbReference type="ARBA" id="ARBA00022889"/>
    </source>
</evidence>
<dbReference type="PROSITE" id="PS00022">
    <property type="entry name" value="EGF_1"/>
    <property type="match status" value="2"/>
</dbReference>
<feature type="region of interest" description="Disordered" evidence="11">
    <location>
        <begin position="325"/>
        <end position="344"/>
    </location>
</feature>
<dbReference type="Gene3D" id="2.10.25.10">
    <property type="entry name" value="Laminin"/>
    <property type="match status" value="1"/>
</dbReference>
<evidence type="ECO:0000256" key="4">
    <source>
        <dbReference type="ARBA" id="ARBA00022837"/>
    </source>
</evidence>